<dbReference type="PANTHER" id="PTHR37423">
    <property type="entry name" value="SOLUBLE LYTIC MUREIN TRANSGLYCOSYLASE-RELATED"/>
    <property type="match status" value="1"/>
</dbReference>
<sequence>MTMRIFIAAAALSMPAAAHAESGRLELPESVLALAADPTPTASAVRDGDGIPDQLNADQRRQYAEVFAAIRGQRWEDAQQLLDAMRPGILHPIARAELYTAAGSPRVELQPLLALLEQAPELPQAGQLSRLADLRGATTTPSLPREQSLRWFNGAPVRQRLRSISTNSTTTEVILAMQPYIKADDGAGAEALLGQFAPDLPADALTEWQQKVAWIYYAANDDANARRMAAQAQQGVGDFAALGDWVQGLAAWRQGDCEGAAEAFNAVSVRAGDGEMRSAGLYWLSRADMACGHPERVAPSLKAAAQYGETFYGMLAQESLGISDRAAGGEAYVVQDWRSLERYPNIRVAAALIEIGENGLADEVLRHQARLETAEDHPALVRLAGRLNLPETQLWLSHNAPSGTPAAELARYPAPNWTPDGGWRVDRALVYAHTLQESRFRADVRSAAGAMGLMQVKQGAAIDISRDRGVNYANADLTDPSVNMEVGQSYLEQLRSSSFTGGLLPKVIAAYNAGPTPVSEWNATVRDNGDPLLYIESIPYWETRGYVMIVLRNYWMYERQEGKASASRAALAQGLWPRFPGMPGESAVRMSAAPGFSAASGAN</sequence>
<dbReference type="KEGG" id="spzr:G5C33_11535"/>
<evidence type="ECO:0000256" key="4">
    <source>
        <dbReference type="SAM" id="SignalP"/>
    </source>
</evidence>
<feature type="chain" id="PRO_5026157225" evidence="4">
    <location>
        <begin position="21"/>
        <end position="603"/>
    </location>
</feature>
<evidence type="ECO:0000256" key="2">
    <source>
        <dbReference type="ARBA" id="ARBA00009387"/>
    </source>
</evidence>
<reference evidence="6 7" key="1">
    <citation type="submission" date="2020-02" db="EMBL/GenBank/DDBJ databases">
        <authorList>
            <person name="Zheng R.K."/>
            <person name="Sun C.M."/>
        </authorList>
    </citation>
    <scope>NUCLEOTIDE SEQUENCE [LARGE SCALE GENOMIC DNA]</scope>
    <source>
        <strain evidence="7">zrk23</strain>
    </source>
</reference>
<evidence type="ECO:0000313" key="7">
    <source>
        <dbReference type="Proteomes" id="UP000501568"/>
    </source>
</evidence>
<dbReference type="PANTHER" id="PTHR37423:SF5">
    <property type="entry name" value="SOLUBLE LYTIC MUREIN TRANSGLYCOSYLASE"/>
    <property type="match status" value="1"/>
</dbReference>
<dbReference type="GO" id="GO:0004553">
    <property type="term" value="F:hydrolase activity, hydrolyzing O-glycosyl compounds"/>
    <property type="evidence" value="ECO:0007669"/>
    <property type="project" value="InterPro"/>
</dbReference>
<evidence type="ECO:0000256" key="1">
    <source>
        <dbReference type="ARBA" id="ARBA00007734"/>
    </source>
</evidence>
<evidence type="ECO:0000313" key="6">
    <source>
        <dbReference type="EMBL" id="QIG80345.1"/>
    </source>
</evidence>
<dbReference type="GO" id="GO:0042597">
    <property type="term" value="C:periplasmic space"/>
    <property type="evidence" value="ECO:0007669"/>
    <property type="project" value="InterPro"/>
</dbReference>
<accession>A0A6G6Y5Z8</accession>
<feature type="signal peptide" evidence="4">
    <location>
        <begin position="1"/>
        <end position="20"/>
    </location>
</feature>
<dbReference type="AlphaFoldDB" id="A0A6G6Y5Z8"/>
<evidence type="ECO:0000256" key="3">
    <source>
        <dbReference type="ARBA" id="ARBA00022729"/>
    </source>
</evidence>
<comment type="similarity">
    <text evidence="1">Belongs to the transglycosylase Slt family.</text>
</comment>
<dbReference type="Gene3D" id="1.25.20.10">
    <property type="entry name" value="Bacterial muramidases"/>
    <property type="match status" value="1"/>
</dbReference>
<dbReference type="Proteomes" id="UP000501568">
    <property type="component" value="Chromosome"/>
</dbReference>
<dbReference type="SUPFAM" id="SSF48435">
    <property type="entry name" value="Bacterial muramidases"/>
    <property type="match status" value="1"/>
</dbReference>
<comment type="similarity">
    <text evidence="2">Belongs to the virb1 family.</text>
</comment>
<keyword evidence="3 4" id="KW-0732">Signal</keyword>
<proteinExistence type="inferred from homology"/>
<dbReference type="Gene3D" id="1.10.530.10">
    <property type="match status" value="1"/>
</dbReference>
<protein>
    <submittedName>
        <fullName evidence="6">Lytic transglycosylase domain-containing protein</fullName>
    </submittedName>
</protein>
<dbReference type="Pfam" id="PF01464">
    <property type="entry name" value="SLT"/>
    <property type="match status" value="1"/>
</dbReference>
<dbReference type="EMBL" id="CP049109">
    <property type="protein sequence ID" value="QIG80345.1"/>
    <property type="molecule type" value="Genomic_DNA"/>
</dbReference>
<name>A0A6G6Y5Z8_9SPHN</name>
<dbReference type="CDD" id="cd13401">
    <property type="entry name" value="Slt70-like"/>
    <property type="match status" value="1"/>
</dbReference>
<dbReference type="SUPFAM" id="SSF53955">
    <property type="entry name" value="Lysozyme-like"/>
    <property type="match status" value="1"/>
</dbReference>
<keyword evidence="7" id="KW-1185">Reference proteome</keyword>
<evidence type="ECO:0000259" key="5">
    <source>
        <dbReference type="Pfam" id="PF01464"/>
    </source>
</evidence>
<dbReference type="InterPro" id="IPR008939">
    <property type="entry name" value="Lytic_TGlycosylase_superhlx_U"/>
</dbReference>
<feature type="domain" description="Transglycosylase SLT" evidence="5">
    <location>
        <begin position="423"/>
        <end position="528"/>
    </location>
</feature>
<dbReference type="InterPro" id="IPR023346">
    <property type="entry name" value="Lysozyme-like_dom_sf"/>
</dbReference>
<gene>
    <name evidence="6" type="ORF">G5C33_11535</name>
</gene>
<dbReference type="InterPro" id="IPR008258">
    <property type="entry name" value="Transglycosylase_SLT_dom_1"/>
</dbReference>
<organism evidence="6 7">
    <name type="scientific">Stakelama tenebrarum</name>
    <dbReference type="NCBI Taxonomy" id="2711215"/>
    <lineage>
        <taxon>Bacteria</taxon>
        <taxon>Pseudomonadati</taxon>
        <taxon>Pseudomonadota</taxon>
        <taxon>Alphaproteobacteria</taxon>
        <taxon>Sphingomonadales</taxon>
        <taxon>Sphingomonadaceae</taxon>
        <taxon>Stakelama</taxon>
    </lineage>
</organism>